<dbReference type="EMBL" id="CP099397">
    <property type="protein sequence ID" value="USR38112.1"/>
    <property type="molecule type" value="Genomic_DNA"/>
</dbReference>
<proteinExistence type="predicted"/>
<evidence type="ECO:0008006" key="3">
    <source>
        <dbReference type="Google" id="ProtNLM"/>
    </source>
</evidence>
<dbReference type="InterPro" id="IPR010982">
    <property type="entry name" value="Lambda_DNA-bd_dom_sf"/>
</dbReference>
<sequence>MTIQKMLEALIASGLSQQDIAMQTGVSQPTICRAHRGADVLYKSGKQIERLYLERFQSQPQAA</sequence>
<reference evidence="1" key="1">
    <citation type="submission" date="2022-06" db="EMBL/GenBank/DDBJ databases">
        <title>Complete genome of Pseudomonas hydrolytica DSWY01T.</title>
        <authorList>
            <person name="Jung J."/>
            <person name="Jeon C.O."/>
        </authorList>
    </citation>
    <scope>NUCLEOTIDE SEQUENCE</scope>
    <source>
        <strain evidence="1">DSWY01</strain>
    </source>
</reference>
<dbReference type="RefSeq" id="WP_129482092.1">
    <property type="nucleotide sequence ID" value="NZ_CP099397.1"/>
</dbReference>
<accession>A0ABY5A2Y8</accession>
<evidence type="ECO:0000313" key="2">
    <source>
        <dbReference type="Proteomes" id="UP001054897"/>
    </source>
</evidence>
<gene>
    <name evidence="1" type="ORF">L1F06_015690</name>
</gene>
<dbReference type="SUPFAM" id="SSF47413">
    <property type="entry name" value="lambda repressor-like DNA-binding domains"/>
    <property type="match status" value="1"/>
</dbReference>
<organism evidence="1 2">
    <name type="scientific">Ectopseudomonas hydrolytica</name>
    <dbReference type="NCBI Taxonomy" id="2493633"/>
    <lineage>
        <taxon>Bacteria</taxon>
        <taxon>Pseudomonadati</taxon>
        <taxon>Pseudomonadota</taxon>
        <taxon>Gammaproteobacteria</taxon>
        <taxon>Pseudomonadales</taxon>
        <taxon>Pseudomonadaceae</taxon>
        <taxon>Ectopseudomonas</taxon>
    </lineage>
</organism>
<name>A0ABY5A2Y8_9GAMM</name>
<evidence type="ECO:0000313" key="1">
    <source>
        <dbReference type="EMBL" id="USR38112.1"/>
    </source>
</evidence>
<dbReference type="Proteomes" id="UP001054897">
    <property type="component" value="Chromosome"/>
</dbReference>
<keyword evidence="2" id="KW-1185">Reference proteome</keyword>
<dbReference type="GeneID" id="300082440"/>
<protein>
    <recommendedName>
        <fullName evidence="3">HTH cro/C1-type domain-containing protein</fullName>
    </recommendedName>
</protein>